<keyword evidence="2" id="KW-0645">Protease</keyword>
<dbReference type="Pfam" id="PF09668">
    <property type="entry name" value="Asp_protease"/>
    <property type="match status" value="1"/>
</dbReference>
<dbReference type="InterPro" id="IPR001995">
    <property type="entry name" value="Peptidase_A2_cat"/>
</dbReference>
<dbReference type="GO" id="GO:0004190">
    <property type="term" value="F:aspartic-type endopeptidase activity"/>
    <property type="evidence" value="ECO:0007669"/>
    <property type="project" value="UniProtKB-KW"/>
</dbReference>
<dbReference type="PROSITE" id="PS50175">
    <property type="entry name" value="ASP_PROT_RETROV"/>
    <property type="match status" value="1"/>
</dbReference>
<keyword evidence="4" id="KW-0378">Hydrolase</keyword>
<dbReference type="Proteomes" id="UP001516023">
    <property type="component" value="Unassembled WGS sequence"/>
</dbReference>
<dbReference type="InterPro" id="IPR019103">
    <property type="entry name" value="Peptidase_aspartic_DDI1-type"/>
</dbReference>
<feature type="compositionally biased region" description="Low complexity" evidence="5">
    <location>
        <begin position="347"/>
        <end position="357"/>
    </location>
</feature>
<comment type="similarity">
    <text evidence="1">Belongs to the DDI1 family.</text>
</comment>
<protein>
    <recommendedName>
        <fullName evidence="6">Peptidase A2 domain-containing protein</fullName>
    </recommendedName>
</protein>
<evidence type="ECO:0000256" key="4">
    <source>
        <dbReference type="ARBA" id="ARBA00022801"/>
    </source>
</evidence>
<feature type="region of interest" description="Disordered" evidence="5">
    <location>
        <begin position="337"/>
        <end position="359"/>
    </location>
</feature>
<evidence type="ECO:0000313" key="7">
    <source>
        <dbReference type="EMBL" id="KAL3798695.1"/>
    </source>
</evidence>
<evidence type="ECO:0000313" key="8">
    <source>
        <dbReference type="Proteomes" id="UP001516023"/>
    </source>
</evidence>
<dbReference type="InterPro" id="IPR021109">
    <property type="entry name" value="Peptidase_aspartic_dom_sf"/>
</dbReference>
<comment type="caution">
    <text evidence="7">The sequence shown here is derived from an EMBL/GenBank/DDBJ whole genome shotgun (WGS) entry which is preliminary data.</text>
</comment>
<evidence type="ECO:0000256" key="3">
    <source>
        <dbReference type="ARBA" id="ARBA00022750"/>
    </source>
</evidence>
<name>A0ABD3QE63_9STRA</name>
<dbReference type="Gene3D" id="2.40.70.10">
    <property type="entry name" value="Acid Proteases"/>
    <property type="match status" value="1"/>
</dbReference>
<dbReference type="SUPFAM" id="SSF50630">
    <property type="entry name" value="Acid proteases"/>
    <property type="match status" value="1"/>
</dbReference>
<keyword evidence="8" id="KW-1185">Reference proteome</keyword>
<dbReference type="GO" id="GO:0006508">
    <property type="term" value="P:proteolysis"/>
    <property type="evidence" value="ECO:0007669"/>
    <property type="project" value="UniProtKB-KW"/>
</dbReference>
<organism evidence="7 8">
    <name type="scientific">Cyclotella cryptica</name>
    <dbReference type="NCBI Taxonomy" id="29204"/>
    <lineage>
        <taxon>Eukaryota</taxon>
        <taxon>Sar</taxon>
        <taxon>Stramenopiles</taxon>
        <taxon>Ochrophyta</taxon>
        <taxon>Bacillariophyta</taxon>
        <taxon>Coscinodiscophyceae</taxon>
        <taxon>Thalassiosirophycidae</taxon>
        <taxon>Stephanodiscales</taxon>
        <taxon>Stephanodiscaceae</taxon>
        <taxon>Cyclotella</taxon>
    </lineage>
</organism>
<sequence>MSNHPPIPPLPDPRCLQLHIWDSYDIFESESDRPSRLDYCATRKFLVFDLTCQCLQLKMQAPYPSVHDFYVTAQRLQGRSGKTLGSLLPGAPEDLRFRSHFGGSVKLVRTAWIKMINLGHLPPTCRSLVDYLTALMFMFVYPKSVKAMCTLLGGIDVKTMHKRIEPYVDALFELNYDVYDTAQSIQYQDTPYWSEDHNASDWNATALFWHYSILTSPSENDADDSKPTSLVRLMDQTDNDEAIARAIAESEYHSFPAVSSTTPPQSNIPADCPGHHGLQLYQASAAQRVRCNGCNKLLGEGDSVWSCVQCNFDSCGGCYHKGSRAFQSTTVVQGTTLPSNRRQHTASSNSAYSQPSSRYNHPPVASHMCLIPCTVQNITVEMLVDTGAQSSVLSMPLVKQLGLFHRLDRTTVGVAAGVGRARICGRISNVVCAFGAGHVEFLMDFIVLDVNDPLVIIGLDQLRKYKCLVDMEREMLIFGGAGGVEVQMLPAEQQHFDVRMWNNGCTLM</sequence>
<keyword evidence="3" id="KW-0064">Aspartyl protease</keyword>
<accession>A0ABD3QE63</accession>
<reference evidence="7 8" key="1">
    <citation type="journal article" date="2020" name="G3 (Bethesda)">
        <title>Improved Reference Genome for Cyclotella cryptica CCMP332, a Model for Cell Wall Morphogenesis, Salinity Adaptation, and Lipid Production in Diatoms (Bacillariophyta).</title>
        <authorList>
            <person name="Roberts W.R."/>
            <person name="Downey K.M."/>
            <person name="Ruck E.C."/>
            <person name="Traller J.C."/>
            <person name="Alverson A.J."/>
        </authorList>
    </citation>
    <scope>NUCLEOTIDE SEQUENCE [LARGE SCALE GENOMIC DNA]</scope>
    <source>
        <strain evidence="7 8">CCMP332</strain>
    </source>
</reference>
<dbReference type="AlphaFoldDB" id="A0ABD3QE63"/>
<evidence type="ECO:0000259" key="6">
    <source>
        <dbReference type="PROSITE" id="PS50175"/>
    </source>
</evidence>
<proteinExistence type="inferred from homology"/>
<dbReference type="EMBL" id="JABMIG020000044">
    <property type="protein sequence ID" value="KAL3798695.1"/>
    <property type="molecule type" value="Genomic_DNA"/>
</dbReference>
<evidence type="ECO:0000256" key="2">
    <source>
        <dbReference type="ARBA" id="ARBA00022670"/>
    </source>
</evidence>
<dbReference type="PANTHER" id="PTHR12917:SF1">
    <property type="entry name" value="AT13091P"/>
    <property type="match status" value="1"/>
</dbReference>
<evidence type="ECO:0000256" key="5">
    <source>
        <dbReference type="SAM" id="MobiDB-lite"/>
    </source>
</evidence>
<feature type="domain" description="Peptidase A2" evidence="6">
    <location>
        <begin position="380"/>
        <end position="461"/>
    </location>
</feature>
<evidence type="ECO:0000256" key="1">
    <source>
        <dbReference type="ARBA" id="ARBA00009136"/>
    </source>
</evidence>
<dbReference type="PANTHER" id="PTHR12917">
    <property type="entry name" value="ASPARTYL PROTEASE DDI-RELATED"/>
    <property type="match status" value="1"/>
</dbReference>
<gene>
    <name evidence="7" type="ORF">HJC23_004446</name>
</gene>